<name>A0A6J7RQ73_9ZZZZ</name>
<accession>A0A6J7RQ73</accession>
<feature type="domain" description="HTH cro/C1-type" evidence="2">
    <location>
        <begin position="31"/>
        <end position="85"/>
    </location>
</feature>
<dbReference type="PANTHER" id="PTHR46797:SF1">
    <property type="entry name" value="METHYLPHOSPHONATE SYNTHASE"/>
    <property type="match status" value="1"/>
</dbReference>
<sequence>MGACWALALASGGGHAGGMAAIDVHTLGEFIREQRQSAEVSVRQLAKRAGVSNPYLSQVERGLKKPSAEILGQIASALRISVESLYVRAGLLQPKIGDALVTEAIAADQTLSERQRQALLHVYSAFQAENVAAASMAEPVDADATVGPTGGRLAAAAKDSDTTVKDIS</sequence>
<keyword evidence="1" id="KW-0238">DNA-binding</keyword>
<dbReference type="PANTHER" id="PTHR46797">
    <property type="entry name" value="HTH-TYPE TRANSCRIPTIONAL REGULATOR"/>
    <property type="match status" value="1"/>
</dbReference>
<dbReference type="InterPro" id="IPR010982">
    <property type="entry name" value="Lambda_DNA-bd_dom_sf"/>
</dbReference>
<dbReference type="EMBL" id="CAFBPU010000016">
    <property type="protein sequence ID" value="CAB5030987.1"/>
    <property type="molecule type" value="Genomic_DNA"/>
</dbReference>
<dbReference type="InterPro" id="IPR050807">
    <property type="entry name" value="TransReg_Diox_bact_type"/>
</dbReference>
<dbReference type="CDD" id="cd00093">
    <property type="entry name" value="HTH_XRE"/>
    <property type="match status" value="1"/>
</dbReference>
<evidence type="ECO:0000313" key="3">
    <source>
        <dbReference type="EMBL" id="CAB5030987.1"/>
    </source>
</evidence>
<dbReference type="SUPFAM" id="SSF47413">
    <property type="entry name" value="lambda repressor-like DNA-binding domains"/>
    <property type="match status" value="1"/>
</dbReference>
<dbReference type="InterPro" id="IPR001387">
    <property type="entry name" value="Cro/C1-type_HTH"/>
</dbReference>
<dbReference type="GO" id="GO:0003700">
    <property type="term" value="F:DNA-binding transcription factor activity"/>
    <property type="evidence" value="ECO:0007669"/>
    <property type="project" value="TreeGrafter"/>
</dbReference>
<evidence type="ECO:0000256" key="1">
    <source>
        <dbReference type="ARBA" id="ARBA00023125"/>
    </source>
</evidence>
<proteinExistence type="predicted"/>
<dbReference type="GO" id="GO:0005829">
    <property type="term" value="C:cytosol"/>
    <property type="evidence" value="ECO:0007669"/>
    <property type="project" value="TreeGrafter"/>
</dbReference>
<gene>
    <name evidence="3" type="ORF">UFOPK4150_00964</name>
</gene>
<dbReference type="AlphaFoldDB" id="A0A6J7RQ73"/>
<reference evidence="3" key="1">
    <citation type="submission" date="2020-05" db="EMBL/GenBank/DDBJ databases">
        <authorList>
            <person name="Chiriac C."/>
            <person name="Salcher M."/>
            <person name="Ghai R."/>
            <person name="Kavagutti S V."/>
        </authorList>
    </citation>
    <scope>NUCLEOTIDE SEQUENCE</scope>
</reference>
<evidence type="ECO:0000259" key="2">
    <source>
        <dbReference type="PROSITE" id="PS50943"/>
    </source>
</evidence>
<organism evidence="3">
    <name type="scientific">freshwater metagenome</name>
    <dbReference type="NCBI Taxonomy" id="449393"/>
    <lineage>
        <taxon>unclassified sequences</taxon>
        <taxon>metagenomes</taxon>
        <taxon>ecological metagenomes</taxon>
    </lineage>
</organism>
<dbReference type="PROSITE" id="PS50943">
    <property type="entry name" value="HTH_CROC1"/>
    <property type="match status" value="1"/>
</dbReference>
<protein>
    <submittedName>
        <fullName evidence="3">Unannotated protein</fullName>
    </submittedName>
</protein>
<dbReference type="Gene3D" id="1.10.260.40">
    <property type="entry name" value="lambda repressor-like DNA-binding domains"/>
    <property type="match status" value="1"/>
</dbReference>
<dbReference type="GO" id="GO:0003677">
    <property type="term" value="F:DNA binding"/>
    <property type="evidence" value="ECO:0007669"/>
    <property type="project" value="UniProtKB-KW"/>
</dbReference>
<dbReference type="Pfam" id="PF01381">
    <property type="entry name" value="HTH_3"/>
    <property type="match status" value="1"/>
</dbReference>
<dbReference type="SMART" id="SM00530">
    <property type="entry name" value="HTH_XRE"/>
    <property type="match status" value="1"/>
</dbReference>